<dbReference type="EMBL" id="JAFHDT010000002">
    <property type="protein sequence ID" value="KAI7813360.1"/>
    <property type="molecule type" value="Genomic_DNA"/>
</dbReference>
<dbReference type="Gene3D" id="2.60.40.10">
    <property type="entry name" value="Immunoglobulins"/>
    <property type="match status" value="1"/>
</dbReference>
<dbReference type="SUPFAM" id="SSF48726">
    <property type="entry name" value="Immunoglobulin"/>
    <property type="match status" value="1"/>
</dbReference>
<protein>
    <recommendedName>
        <fullName evidence="3">Immunoglobulin subtype domain-containing protein</fullName>
    </recommendedName>
</protein>
<proteinExistence type="predicted"/>
<organism evidence="1 2">
    <name type="scientific">Triplophysa rosa</name>
    <name type="common">Cave loach</name>
    <dbReference type="NCBI Taxonomy" id="992332"/>
    <lineage>
        <taxon>Eukaryota</taxon>
        <taxon>Metazoa</taxon>
        <taxon>Chordata</taxon>
        <taxon>Craniata</taxon>
        <taxon>Vertebrata</taxon>
        <taxon>Euteleostomi</taxon>
        <taxon>Actinopterygii</taxon>
        <taxon>Neopterygii</taxon>
        <taxon>Teleostei</taxon>
        <taxon>Ostariophysi</taxon>
        <taxon>Cypriniformes</taxon>
        <taxon>Nemacheilidae</taxon>
        <taxon>Triplophysa</taxon>
    </lineage>
</organism>
<keyword evidence="2" id="KW-1185">Reference proteome</keyword>
<sequence>MRVYLTALTIALGCIYWRVSGKLVEVVVRPGDNAILLCDREIVGGQDTRWVKICSSQIQPPLIVSAQQTLLLPISRFSVLWDNISKSFDLMIENITDADLGLYYCSTVEKQIIEHDRLSFEKEVYHTGDTLTKLTYASSDDNECSGSSETHHDSVSECWQCWLILLTVCPACSLFSASLAFLCGKSCYHKKGETRIVNFSFNNFRVISKHWISTVHGFCSSMLEEVHFSCCSFSLCERLET</sequence>
<name>A0A9W7X2K3_TRIRA</name>
<dbReference type="Proteomes" id="UP001059041">
    <property type="component" value="Linkage Group LG2"/>
</dbReference>
<evidence type="ECO:0000313" key="2">
    <source>
        <dbReference type="Proteomes" id="UP001059041"/>
    </source>
</evidence>
<comment type="caution">
    <text evidence="1">The sequence shown here is derived from an EMBL/GenBank/DDBJ whole genome shotgun (WGS) entry which is preliminary data.</text>
</comment>
<dbReference type="InterPro" id="IPR036179">
    <property type="entry name" value="Ig-like_dom_sf"/>
</dbReference>
<evidence type="ECO:0000313" key="1">
    <source>
        <dbReference type="EMBL" id="KAI7813360.1"/>
    </source>
</evidence>
<dbReference type="AlphaFoldDB" id="A0A9W7X2K3"/>
<evidence type="ECO:0008006" key="3">
    <source>
        <dbReference type="Google" id="ProtNLM"/>
    </source>
</evidence>
<reference evidence="1" key="1">
    <citation type="submission" date="2021-02" db="EMBL/GenBank/DDBJ databases">
        <title>Comparative genomics reveals that relaxation of natural selection precedes convergent phenotypic evolution of cavefish.</title>
        <authorList>
            <person name="Peng Z."/>
        </authorList>
    </citation>
    <scope>NUCLEOTIDE SEQUENCE</scope>
    <source>
        <tissue evidence="1">Muscle</tissue>
    </source>
</reference>
<gene>
    <name evidence="1" type="ORF">IRJ41_016678</name>
</gene>
<dbReference type="InterPro" id="IPR013783">
    <property type="entry name" value="Ig-like_fold"/>
</dbReference>
<accession>A0A9W7X2K3</accession>